<feature type="transmembrane region" description="Helical" evidence="1">
    <location>
        <begin position="12"/>
        <end position="32"/>
    </location>
</feature>
<sequence>MFHERIWSCLSKFLVSQVIAMMMGVTLTFITLERDFAGAAHLSDSQLQICADTKPTPDHGQVAIFWQGVNLTKCSYLKSSGMKDPFETGIVLPEDGFVRLHLSQSEMQNITVTCMEDSKAQSGTVQFQLDTSYSSSECIHADWLKKKGPNSLTICLEHLGQHLTKLSWNASTPLEKCLFINESAESNTSTSIHVLPHNISITLDESSRNSRFFVQCEYPPSEELYTSGPVTYSSDNMCSTKMMDIHQDTSDDSAPRKAPIHQAFVSKHVGLFATFVVATLVVAGVFTLFVFRRIRREHWRQGQRLLVNEEPDEAALREYQEMAT</sequence>
<organism evidence="2 3">
    <name type="scientific">Holothuria leucospilota</name>
    <name type="common">Black long sea cucumber</name>
    <name type="synonym">Mertensiothuria leucospilota</name>
    <dbReference type="NCBI Taxonomy" id="206669"/>
    <lineage>
        <taxon>Eukaryota</taxon>
        <taxon>Metazoa</taxon>
        <taxon>Echinodermata</taxon>
        <taxon>Eleutherozoa</taxon>
        <taxon>Echinozoa</taxon>
        <taxon>Holothuroidea</taxon>
        <taxon>Aspidochirotacea</taxon>
        <taxon>Aspidochirotida</taxon>
        <taxon>Holothuriidae</taxon>
        <taxon>Holothuria</taxon>
    </lineage>
</organism>
<evidence type="ECO:0000256" key="1">
    <source>
        <dbReference type="SAM" id="Phobius"/>
    </source>
</evidence>
<comment type="caution">
    <text evidence="2">The sequence shown here is derived from an EMBL/GenBank/DDBJ whole genome shotgun (WGS) entry which is preliminary data.</text>
</comment>
<reference evidence="2" key="1">
    <citation type="submission" date="2021-10" db="EMBL/GenBank/DDBJ databases">
        <title>Tropical sea cucumber genome reveals ecological adaptation and Cuvierian tubules defense mechanism.</title>
        <authorList>
            <person name="Chen T."/>
        </authorList>
    </citation>
    <scope>NUCLEOTIDE SEQUENCE</scope>
    <source>
        <strain evidence="2">Nanhai2018</strain>
        <tissue evidence="2">Muscle</tissue>
    </source>
</reference>
<keyword evidence="3" id="KW-1185">Reference proteome</keyword>
<keyword evidence="1" id="KW-0812">Transmembrane</keyword>
<proteinExistence type="predicted"/>
<dbReference type="EMBL" id="JAIZAY010000006">
    <property type="protein sequence ID" value="KAJ8039933.1"/>
    <property type="molecule type" value="Genomic_DNA"/>
</dbReference>
<protein>
    <submittedName>
        <fullName evidence="2">Uncharacterized protein</fullName>
    </submittedName>
</protein>
<accession>A0A9Q1C5Z7</accession>
<dbReference type="AlphaFoldDB" id="A0A9Q1C5Z7"/>
<keyword evidence="1" id="KW-1133">Transmembrane helix</keyword>
<keyword evidence="1" id="KW-0472">Membrane</keyword>
<name>A0A9Q1C5Z7_HOLLE</name>
<gene>
    <name evidence="2" type="ORF">HOLleu_14093</name>
</gene>
<evidence type="ECO:0000313" key="3">
    <source>
        <dbReference type="Proteomes" id="UP001152320"/>
    </source>
</evidence>
<dbReference type="Proteomes" id="UP001152320">
    <property type="component" value="Chromosome 6"/>
</dbReference>
<evidence type="ECO:0000313" key="2">
    <source>
        <dbReference type="EMBL" id="KAJ8039933.1"/>
    </source>
</evidence>
<feature type="transmembrane region" description="Helical" evidence="1">
    <location>
        <begin position="269"/>
        <end position="291"/>
    </location>
</feature>